<dbReference type="GO" id="GO:0034338">
    <property type="term" value="F:short-chain carboxylesterase activity"/>
    <property type="evidence" value="ECO:0007669"/>
    <property type="project" value="TreeGrafter"/>
</dbReference>
<dbReference type="AlphaFoldDB" id="A0A813HJL5"/>
<name>A0A813HJL5_POLGL</name>
<dbReference type="Proteomes" id="UP000654075">
    <property type="component" value="Unassembled WGS sequence"/>
</dbReference>
<organism evidence="3 4">
    <name type="scientific">Polarella glacialis</name>
    <name type="common">Dinoflagellate</name>
    <dbReference type="NCBI Taxonomy" id="89957"/>
    <lineage>
        <taxon>Eukaryota</taxon>
        <taxon>Sar</taxon>
        <taxon>Alveolata</taxon>
        <taxon>Dinophyceae</taxon>
        <taxon>Suessiales</taxon>
        <taxon>Suessiaceae</taxon>
        <taxon>Polarella</taxon>
    </lineage>
</organism>
<gene>
    <name evidence="3" type="ORF">PGLA1383_LOCUS53470</name>
</gene>
<evidence type="ECO:0000256" key="1">
    <source>
        <dbReference type="ARBA" id="ARBA00010884"/>
    </source>
</evidence>
<proteinExistence type="inferred from homology"/>
<dbReference type="OMA" id="THNDSII"/>
<dbReference type="EMBL" id="CAJNNV010031905">
    <property type="protein sequence ID" value="CAE8638274.1"/>
    <property type="molecule type" value="Genomic_DNA"/>
</dbReference>
<accession>A0A813HJL5</accession>
<dbReference type="Gene3D" id="3.40.50.1820">
    <property type="entry name" value="alpha/beta hydrolase"/>
    <property type="match status" value="1"/>
</dbReference>
<comment type="similarity">
    <text evidence="1">Belongs to the AB hydrolase superfamily. AB hydrolase 4 family.</text>
</comment>
<evidence type="ECO:0000313" key="4">
    <source>
        <dbReference type="Proteomes" id="UP000654075"/>
    </source>
</evidence>
<dbReference type="Pfam" id="PF12146">
    <property type="entry name" value="Hydrolase_4"/>
    <property type="match status" value="1"/>
</dbReference>
<dbReference type="PANTHER" id="PTHR10794">
    <property type="entry name" value="ABHYDROLASE DOMAIN-CONTAINING PROTEIN"/>
    <property type="match status" value="1"/>
</dbReference>
<evidence type="ECO:0000259" key="2">
    <source>
        <dbReference type="Pfam" id="PF12146"/>
    </source>
</evidence>
<feature type="domain" description="Serine aminopeptidase S33" evidence="2">
    <location>
        <begin position="85"/>
        <end position="266"/>
    </location>
</feature>
<dbReference type="InterPro" id="IPR050960">
    <property type="entry name" value="AB_hydrolase_4_sf"/>
</dbReference>
<dbReference type="InterPro" id="IPR022742">
    <property type="entry name" value="Hydrolase_4"/>
</dbReference>
<dbReference type="PANTHER" id="PTHR10794:SF63">
    <property type="entry name" value="ALPHA_BETA HYDROLASE 1, ISOFORM A"/>
    <property type="match status" value="1"/>
</dbReference>
<dbReference type="OrthoDB" id="437070at2759"/>
<comment type="caution">
    <text evidence="3">The sequence shown here is derived from an EMBL/GenBank/DDBJ whole genome shotgun (WGS) entry which is preliminary data.</text>
</comment>
<sequence>MTAATTTRTRATASTTTTSTSNRFHWCILNATNLYVSDENTATTCTTITTTTTTNNSNSINTHNDSIIDNNSNTPTTTLNINQAVALNYRGTGGLEITSPKFGCADSWNDIVEVVKHIEIVVPGASLFAVGFSMGAGILLKHLGEEGPNARFKAAVAIAAPVDFLAVGNSLESSLKKRLMNFVMVSGVKLFMIHSFLKSPYADQLDVGKMWRARTLRQLEEASICKLHGYANSEDYYAQNSPRTVLPAIAVPTLIVNAEDDPVVSFKTLPVEDLKKNPRLYVAITKRGGHIGWGSGGLGAAAWTDAMAAHFMQACAPRSRL</sequence>
<reference evidence="3" key="1">
    <citation type="submission" date="2021-02" db="EMBL/GenBank/DDBJ databases">
        <authorList>
            <person name="Dougan E. K."/>
            <person name="Rhodes N."/>
            <person name="Thang M."/>
            <person name="Chan C."/>
        </authorList>
    </citation>
    <scope>NUCLEOTIDE SEQUENCE</scope>
</reference>
<keyword evidence="4" id="KW-1185">Reference proteome</keyword>
<evidence type="ECO:0000313" key="3">
    <source>
        <dbReference type="EMBL" id="CAE8638274.1"/>
    </source>
</evidence>
<dbReference type="InterPro" id="IPR029058">
    <property type="entry name" value="AB_hydrolase_fold"/>
</dbReference>
<dbReference type="GO" id="GO:0047372">
    <property type="term" value="F:monoacylglycerol lipase activity"/>
    <property type="evidence" value="ECO:0007669"/>
    <property type="project" value="TreeGrafter"/>
</dbReference>
<protein>
    <recommendedName>
        <fullName evidence="2">Serine aminopeptidase S33 domain-containing protein</fullName>
    </recommendedName>
</protein>
<dbReference type="SUPFAM" id="SSF53474">
    <property type="entry name" value="alpha/beta-Hydrolases"/>
    <property type="match status" value="1"/>
</dbReference>